<dbReference type="SUPFAM" id="SSF55874">
    <property type="entry name" value="ATPase domain of HSP90 chaperone/DNA topoisomerase II/histidine kinase"/>
    <property type="match status" value="1"/>
</dbReference>
<accession>A0AA48H471</accession>
<dbReference type="InterPro" id="IPR036890">
    <property type="entry name" value="HATPase_C_sf"/>
</dbReference>
<dbReference type="Pfam" id="PF13589">
    <property type="entry name" value="HATPase_c_3"/>
    <property type="match status" value="1"/>
</dbReference>
<dbReference type="AlphaFoldDB" id="A0AA48H471"/>
<gene>
    <name evidence="1" type="ORF">METEAL_07270</name>
</gene>
<name>A0AA48H471_9BACT</name>
<dbReference type="KEGG" id="msil:METEAL_07270"/>
<proteinExistence type="predicted"/>
<dbReference type="EMBL" id="AP027080">
    <property type="protein sequence ID" value="BDU71553.1"/>
    <property type="molecule type" value="Genomic_DNA"/>
</dbReference>
<organism evidence="1 2">
    <name type="scientific">Mesoterricola silvestris</name>
    <dbReference type="NCBI Taxonomy" id="2927979"/>
    <lineage>
        <taxon>Bacteria</taxon>
        <taxon>Pseudomonadati</taxon>
        <taxon>Acidobacteriota</taxon>
        <taxon>Holophagae</taxon>
        <taxon>Holophagales</taxon>
        <taxon>Holophagaceae</taxon>
        <taxon>Mesoterricola</taxon>
    </lineage>
</organism>
<dbReference type="RefSeq" id="WP_316414443.1">
    <property type="nucleotide sequence ID" value="NZ_AP027080.1"/>
</dbReference>
<reference evidence="2" key="1">
    <citation type="journal article" date="2023" name="Int. J. Syst. Evol. Microbiol.">
        <title>Mesoterricola silvestris gen. nov., sp. nov., Mesoterricola sediminis sp. nov., Geothrix oryzae sp. nov., Geothrix edaphica sp. nov., Geothrix rubra sp. nov., and Geothrix limicola sp. nov., six novel members of Acidobacteriota isolated from soils.</title>
        <authorList>
            <person name="Itoh H."/>
            <person name="Sugisawa Y."/>
            <person name="Mise K."/>
            <person name="Xu Z."/>
            <person name="Kuniyasu M."/>
            <person name="Ushijima N."/>
            <person name="Kawano K."/>
            <person name="Kobayashi E."/>
            <person name="Shiratori Y."/>
            <person name="Masuda Y."/>
            <person name="Senoo K."/>
        </authorList>
    </citation>
    <scope>NUCLEOTIDE SEQUENCE [LARGE SCALE GENOMIC DNA]</scope>
    <source>
        <strain evidence="2">W79</strain>
    </source>
</reference>
<dbReference type="Gene3D" id="3.30.565.10">
    <property type="entry name" value="Histidine kinase-like ATPase, C-terminal domain"/>
    <property type="match status" value="1"/>
</dbReference>
<evidence type="ECO:0000313" key="2">
    <source>
        <dbReference type="Proteomes" id="UP001238179"/>
    </source>
</evidence>
<evidence type="ECO:0000313" key="1">
    <source>
        <dbReference type="EMBL" id="BDU71553.1"/>
    </source>
</evidence>
<sequence>MILESCHEEYLILNSGAPEIPVSSPDLEGEEVAPRAGVFIEAMRDIGYSLESAVADIIDNSIAASASQVDLRFGWNHLGQPWFAVLDNGAGMTELDLVEAMRPGTRSPLATRDPKDLGRFGLGLKTASFSQCRRLTVVTRKEGNAIARCWDLDRVRATDQWKLIRPSKQDLNAIPVMEELPPTGTIVFWEQLDRLDLGSSGEHGQAILNEKVASIREHLALVFHRYLAGEPGEQKVSIRINCQPIKPFDPFNSKHPSTTLLTVERFKINGETVEMHPYILPHHSKVTPAEYQGCAGGEGYLRSQGFYIYRNRRLIISGTWFRMARQEELTKLARIRIDIPNTLDYLWTIDVRKSRAHPPETVRQRMKVLMDKIRESAKRPYVHRGAVIAQRSAVAVWRRREFNQRVQYEVNPDHPILVDLRGDLPEEGRMQLDLALAMIGKCFPTALMFSEMAGHPERCDSESADSEFLERLASHLRACFPVEEKGEFRQRLRSMEPFASNQSFVDHFLDGLPEGE</sequence>
<keyword evidence="2" id="KW-1185">Reference proteome</keyword>
<dbReference type="Proteomes" id="UP001238179">
    <property type="component" value="Chromosome"/>
</dbReference>
<protein>
    <submittedName>
        <fullName evidence="1">ATPase</fullName>
    </submittedName>
</protein>